<comment type="similarity">
    <text evidence="1">Belongs to the CDI family.</text>
</comment>
<feature type="compositionally biased region" description="Low complexity" evidence="3">
    <location>
        <begin position="128"/>
        <end position="152"/>
    </location>
</feature>
<dbReference type="InterPro" id="IPR029841">
    <property type="entry name" value="CDKN1A"/>
</dbReference>
<dbReference type="PANTHER" id="PTHR46778">
    <property type="entry name" value="CYCLIN-DEPENDENT KINASE INHIBITOR 1-RELATED"/>
    <property type="match status" value="1"/>
</dbReference>
<organism evidence="5 6">
    <name type="scientific">Takifugu flavidus</name>
    <name type="common">sansaifugu</name>
    <dbReference type="NCBI Taxonomy" id="433684"/>
    <lineage>
        <taxon>Eukaryota</taxon>
        <taxon>Metazoa</taxon>
        <taxon>Chordata</taxon>
        <taxon>Craniata</taxon>
        <taxon>Vertebrata</taxon>
        <taxon>Euteleostomi</taxon>
        <taxon>Actinopterygii</taxon>
        <taxon>Neopterygii</taxon>
        <taxon>Teleostei</taxon>
        <taxon>Neoteleostei</taxon>
        <taxon>Acanthomorphata</taxon>
        <taxon>Eupercaria</taxon>
        <taxon>Tetraodontiformes</taxon>
        <taxon>Tetradontoidea</taxon>
        <taxon>Tetraodontidae</taxon>
        <taxon>Takifugu</taxon>
    </lineage>
</organism>
<dbReference type="PANTHER" id="PTHR46778:SF2">
    <property type="entry name" value="CYCLIN-DEPENDENT KINASE INHIBITOR DOMAIN-CONTAINING PROTEIN"/>
    <property type="match status" value="1"/>
</dbReference>
<feature type="domain" description="Cyclin-dependent kinase inhibitor" evidence="4">
    <location>
        <begin position="52"/>
        <end position="101"/>
    </location>
</feature>
<dbReference type="GO" id="GO:0005634">
    <property type="term" value="C:nucleus"/>
    <property type="evidence" value="ECO:0007669"/>
    <property type="project" value="InterPro"/>
</dbReference>
<dbReference type="Proteomes" id="UP000324091">
    <property type="component" value="Chromosome 22"/>
</dbReference>
<dbReference type="AlphaFoldDB" id="A0A5C6NBP6"/>
<dbReference type="Gene3D" id="4.10.365.10">
    <property type="entry name" value="p27"/>
    <property type="match status" value="1"/>
</dbReference>
<protein>
    <submittedName>
        <fullName evidence="5">Cyclin-dependent kinase inhibitor 1B</fullName>
    </submittedName>
</protein>
<gene>
    <name evidence="5" type="ORF">D4764_22G0002100</name>
</gene>
<evidence type="ECO:0000313" key="5">
    <source>
        <dbReference type="EMBL" id="TWW64563.1"/>
    </source>
</evidence>
<proteinExistence type="inferred from homology"/>
<dbReference type="EMBL" id="RHFK02000015">
    <property type="protein sequence ID" value="TWW64563.1"/>
    <property type="molecule type" value="Genomic_DNA"/>
</dbReference>
<feature type="compositionally biased region" description="Basic residues" evidence="3">
    <location>
        <begin position="162"/>
        <end position="174"/>
    </location>
</feature>
<reference evidence="5 6" key="1">
    <citation type="submission" date="2019-04" db="EMBL/GenBank/DDBJ databases">
        <title>Chromosome genome assembly for Takifugu flavidus.</title>
        <authorList>
            <person name="Xiao S."/>
        </authorList>
    </citation>
    <scope>NUCLEOTIDE SEQUENCE [LARGE SCALE GENOMIC DNA]</scope>
    <source>
        <strain evidence="5">HTHZ2018</strain>
        <tissue evidence="5">Muscle</tissue>
    </source>
</reference>
<dbReference type="GO" id="GO:0004861">
    <property type="term" value="F:cyclin-dependent protein serine/threonine kinase inhibitor activity"/>
    <property type="evidence" value="ECO:0007669"/>
    <property type="project" value="InterPro"/>
</dbReference>
<dbReference type="GO" id="GO:0072331">
    <property type="term" value="P:signal transduction by p53 class mediator"/>
    <property type="evidence" value="ECO:0007669"/>
    <property type="project" value="InterPro"/>
</dbReference>
<evidence type="ECO:0000256" key="1">
    <source>
        <dbReference type="ARBA" id="ARBA00006726"/>
    </source>
</evidence>
<evidence type="ECO:0000313" key="6">
    <source>
        <dbReference type="Proteomes" id="UP000324091"/>
    </source>
</evidence>
<dbReference type="Pfam" id="PF02234">
    <property type="entry name" value="CDI"/>
    <property type="match status" value="1"/>
</dbReference>
<dbReference type="InterPro" id="IPR003175">
    <property type="entry name" value="CDI_dom"/>
</dbReference>
<comment type="caution">
    <text evidence="5">The sequence shown here is derived from an EMBL/GenBank/DDBJ whole genome shotgun (WGS) entry which is preliminary data.</text>
</comment>
<name>A0A5C6NBP6_9TELE</name>
<evidence type="ECO:0000259" key="4">
    <source>
        <dbReference type="Pfam" id="PF02234"/>
    </source>
</evidence>
<keyword evidence="2" id="KW-0649">Protein kinase inhibitor</keyword>
<accession>A0A5C6NBP6</accession>
<dbReference type="GO" id="GO:0007346">
    <property type="term" value="P:regulation of mitotic cell cycle"/>
    <property type="evidence" value="ECO:0007669"/>
    <property type="project" value="InterPro"/>
</dbReference>
<sequence length="197" mass="22264">MDDKSQGGQAEKEGWDIAMVSIPKAEPAMACEISRLGGVEALNMKAGPVRRNLFGPVDHDQLQQDFERLLRMSVEVANKRWDFDFQNEKPGRGASVEWEELSCQDVPAFYRSCLVRAAPLPPSKRRTSSSSSSSYSSSGESSPGSSSSPGTSDQYLDVTRKGCYRVRRQRKRRQPAITEFFRVKKRKLLYYKESSRQ</sequence>
<feature type="region of interest" description="Disordered" evidence="3">
    <location>
        <begin position="120"/>
        <end position="176"/>
    </location>
</feature>
<evidence type="ECO:0000256" key="3">
    <source>
        <dbReference type="SAM" id="MobiDB-lite"/>
    </source>
</evidence>
<evidence type="ECO:0000256" key="2">
    <source>
        <dbReference type="ARBA" id="ARBA00023013"/>
    </source>
</evidence>
<dbReference type="InterPro" id="IPR044898">
    <property type="entry name" value="CDI_dom_sf"/>
</dbReference>
<keyword evidence="6" id="KW-1185">Reference proteome</keyword>